<name>A0A8T0RJ65_PANVG</name>
<evidence type="ECO:0000313" key="3">
    <source>
        <dbReference type="Proteomes" id="UP000823388"/>
    </source>
</evidence>
<gene>
    <name evidence="2" type="ORF">PVAP13_5NG033032</name>
</gene>
<feature type="region of interest" description="Disordered" evidence="1">
    <location>
        <begin position="1"/>
        <end position="26"/>
    </location>
</feature>
<comment type="caution">
    <text evidence="2">The sequence shown here is derived from an EMBL/GenBank/DDBJ whole genome shotgun (WGS) entry which is preliminary data.</text>
</comment>
<reference evidence="2" key="1">
    <citation type="submission" date="2020-05" db="EMBL/GenBank/DDBJ databases">
        <title>WGS assembly of Panicum virgatum.</title>
        <authorList>
            <person name="Lovell J.T."/>
            <person name="Jenkins J."/>
            <person name="Shu S."/>
            <person name="Juenger T.E."/>
            <person name="Schmutz J."/>
        </authorList>
    </citation>
    <scope>NUCLEOTIDE SEQUENCE</scope>
    <source>
        <strain evidence="2">AP13</strain>
    </source>
</reference>
<dbReference type="EMBL" id="CM029046">
    <property type="protein sequence ID" value="KAG2586121.1"/>
    <property type="molecule type" value="Genomic_DNA"/>
</dbReference>
<evidence type="ECO:0000313" key="2">
    <source>
        <dbReference type="EMBL" id="KAG2586121.1"/>
    </source>
</evidence>
<dbReference type="Proteomes" id="UP000823388">
    <property type="component" value="Chromosome 5N"/>
</dbReference>
<feature type="compositionally biased region" description="Acidic residues" evidence="1">
    <location>
        <begin position="81"/>
        <end position="90"/>
    </location>
</feature>
<organism evidence="2 3">
    <name type="scientific">Panicum virgatum</name>
    <name type="common">Blackwell switchgrass</name>
    <dbReference type="NCBI Taxonomy" id="38727"/>
    <lineage>
        <taxon>Eukaryota</taxon>
        <taxon>Viridiplantae</taxon>
        <taxon>Streptophyta</taxon>
        <taxon>Embryophyta</taxon>
        <taxon>Tracheophyta</taxon>
        <taxon>Spermatophyta</taxon>
        <taxon>Magnoliopsida</taxon>
        <taxon>Liliopsida</taxon>
        <taxon>Poales</taxon>
        <taxon>Poaceae</taxon>
        <taxon>PACMAD clade</taxon>
        <taxon>Panicoideae</taxon>
        <taxon>Panicodae</taxon>
        <taxon>Paniceae</taxon>
        <taxon>Panicinae</taxon>
        <taxon>Panicum</taxon>
        <taxon>Panicum sect. Hiantes</taxon>
    </lineage>
</organism>
<accession>A0A8T0RJ65</accession>
<dbReference type="AlphaFoldDB" id="A0A8T0RJ65"/>
<sequence length="106" mass="11418">MRRLSRAPPSPCPRRTPPARRSPGSGPPMLCLVFRCGGEPAHVGSALVALGASKKPQALDVWTQPAVAQKADDVEERPYETDSDSDCDSDSDDGILGWLWGLADRF</sequence>
<protein>
    <submittedName>
        <fullName evidence="2">Uncharacterized protein</fullName>
    </submittedName>
</protein>
<evidence type="ECO:0000256" key="1">
    <source>
        <dbReference type="SAM" id="MobiDB-lite"/>
    </source>
</evidence>
<keyword evidence="3" id="KW-1185">Reference proteome</keyword>
<feature type="region of interest" description="Disordered" evidence="1">
    <location>
        <begin position="66"/>
        <end position="90"/>
    </location>
</feature>
<feature type="compositionally biased region" description="Basic and acidic residues" evidence="1">
    <location>
        <begin position="70"/>
        <end position="80"/>
    </location>
</feature>
<proteinExistence type="predicted"/>